<name>A0A0L6U8G1_9BASI</name>
<comment type="caution">
    <text evidence="1">The sequence shown here is derived from an EMBL/GenBank/DDBJ whole genome shotgun (WGS) entry which is preliminary data.</text>
</comment>
<dbReference type="Proteomes" id="UP000037035">
    <property type="component" value="Unassembled WGS sequence"/>
</dbReference>
<reference evidence="1 2" key="1">
    <citation type="submission" date="2015-08" db="EMBL/GenBank/DDBJ databases">
        <title>Next Generation Sequencing and Analysis of the Genome of Puccinia sorghi L Schw, the Causal Agent of Maize Common Rust.</title>
        <authorList>
            <person name="Rochi L."/>
            <person name="Burguener G."/>
            <person name="Darino M."/>
            <person name="Turjanski A."/>
            <person name="Kreff E."/>
            <person name="Dieguez M.J."/>
            <person name="Sacco F."/>
        </authorList>
    </citation>
    <scope>NUCLEOTIDE SEQUENCE [LARGE SCALE GENOMIC DNA]</scope>
    <source>
        <strain evidence="1 2">RO10H11247</strain>
    </source>
</reference>
<accession>A0A0L6U8G1</accession>
<organism evidence="1 2">
    <name type="scientific">Puccinia sorghi</name>
    <dbReference type="NCBI Taxonomy" id="27349"/>
    <lineage>
        <taxon>Eukaryota</taxon>
        <taxon>Fungi</taxon>
        <taxon>Dikarya</taxon>
        <taxon>Basidiomycota</taxon>
        <taxon>Pucciniomycotina</taxon>
        <taxon>Pucciniomycetes</taxon>
        <taxon>Pucciniales</taxon>
        <taxon>Pucciniaceae</taxon>
        <taxon>Puccinia</taxon>
    </lineage>
</organism>
<dbReference type="EMBL" id="LAVV01014605">
    <property type="protein sequence ID" value="KNZ44582.1"/>
    <property type="molecule type" value="Genomic_DNA"/>
</dbReference>
<protein>
    <submittedName>
        <fullName evidence="1">Uncharacterized protein</fullName>
    </submittedName>
</protein>
<evidence type="ECO:0000313" key="2">
    <source>
        <dbReference type="Proteomes" id="UP000037035"/>
    </source>
</evidence>
<dbReference type="AlphaFoldDB" id="A0A0L6U8G1"/>
<sequence length="319" mass="36181">MVEFWAWLIRTCNNNVPSYKLEKLHALSSCLPSTASFLLLLTTDHTTIQLHQTGCLLCQNTLAILFSNIFKLSQVKKKKKIFHIIEIRDQNQFFDWLDLGFLSLLLSIFMPPQHKSSLRDIGGVPKESQALMHSDCAKTSIYANSWSLDGSLAGACCICTFFTLSAFLTSCLTFGHCKEILEPINSNKGAQVPKLRVLCVGAQVPTRGTVQPKLMRWLKCGTNNTFVMNKRKDHRISTLCFHVIIRASSPVARNILKSLLSLQPEKTMHKYAAIVVKCTIFDTVCAQGQRKQIIGNRKNKLECLMRNWEQKFSKQNLER</sequence>
<evidence type="ECO:0000313" key="1">
    <source>
        <dbReference type="EMBL" id="KNZ44582.1"/>
    </source>
</evidence>
<gene>
    <name evidence="1" type="ORF">VP01_8g2</name>
</gene>
<proteinExistence type="predicted"/>
<keyword evidence="2" id="KW-1185">Reference proteome</keyword>
<dbReference type="VEuPathDB" id="FungiDB:VP01_8g2"/>